<sequence length="232" mass="27288">MTRRTNFEMNEHSYIWTLDSGFLPRLKERVRRSCLYVDEILGIMKEEGVFHKSLPEEFIVYFPESKIPLSNLSIEVLFENWHMRGLDTFYRAGDCLLSEVDDRFLIEAVLGVQNLKFDCDSHFQLWRMFPYLGIEGSVESIIFNLTFSVELGTGWNAHVHKFYIGDLVGLKVWFTGEGFFKTSLSAILQLAVSMFKYQIQKQLEIDIRYFFKYLLPRFRFPPLASVVSSERN</sequence>
<proteinExistence type="predicted"/>
<name>A0A8X6US11_NEPPI</name>
<organism evidence="1 2">
    <name type="scientific">Nephila pilipes</name>
    <name type="common">Giant wood spider</name>
    <name type="synonym">Nephila maculata</name>
    <dbReference type="NCBI Taxonomy" id="299642"/>
    <lineage>
        <taxon>Eukaryota</taxon>
        <taxon>Metazoa</taxon>
        <taxon>Ecdysozoa</taxon>
        <taxon>Arthropoda</taxon>
        <taxon>Chelicerata</taxon>
        <taxon>Arachnida</taxon>
        <taxon>Araneae</taxon>
        <taxon>Araneomorphae</taxon>
        <taxon>Entelegynae</taxon>
        <taxon>Araneoidea</taxon>
        <taxon>Nephilidae</taxon>
        <taxon>Nephila</taxon>
    </lineage>
</organism>
<dbReference type="EMBL" id="BMAW01036531">
    <property type="protein sequence ID" value="GFU44382.1"/>
    <property type="molecule type" value="Genomic_DNA"/>
</dbReference>
<keyword evidence="2" id="KW-1185">Reference proteome</keyword>
<accession>A0A8X6US11</accession>
<dbReference type="AlphaFoldDB" id="A0A8X6US11"/>
<reference evidence="1" key="1">
    <citation type="submission" date="2020-08" db="EMBL/GenBank/DDBJ databases">
        <title>Multicomponent nature underlies the extraordinary mechanical properties of spider dragline silk.</title>
        <authorList>
            <person name="Kono N."/>
            <person name="Nakamura H."/>
            <person name="Mori M."/>
            <person name="Yoshida Y."/>
            <person name="Ohtoshi R."/>
            <person name="Malay A.D."/>
            <person name="Moran D.A.P."/>
            <person name="Tomita M."/>
            <person name="Numata K."/>
            <person name="Arakawa K."/>
        </authorList>
    </citation>
    <scope>NUCLEOTIDE SEQUENCE</scope>
</reference>
<evidence type="ECO:0000313" key="1">
    <source>
        <dbReference type="EMBL" id="GFU44382.1"/>
    </source>
</evidence>
<comment type="caution">
    <text evidence="1">The sequence shown here is derived from an EMBL/GenBank/DDBJ whole genome shotgun (WGS) entry which is preliminary data.</text>
</comment>
<dbReference type="Pfam" id="PF16984">
    <property type="entry name" value="Grp7_allergen"/>
    <property type="match status" value="1"/>
</dbReference>
<dbReference type="Proteomes" id="UP000887013">
    <property type="component" value="Unassembled WGS sequence"/>
</dbReference>
<dbReference type="InterPro" id="IPR038602">
    <property type="entry name" value="Mite_allergen_7_sf"/>
</dbReference>
<protein>
    <submittedName>
        <fullName evidence="1">Uncharacterized protein</fullName>
    </submittedName>
</protein>
<dbReference type="InterPro" id="IPR020234">
    <property type="entry name" value="Mite_allergen_group-7"/>
</dbReference>
<dbReference type="Gene3D" id="3.15.10.50">
    <property type="match status" value="1"/>
</dbReference>
<gene>
    <name evidence="1" type="ORF">NPIL_688781</name>
</gene>
<evidence type="ECO:0000313" key="2">
    <source>
        <dbReference type="Proteomes" id="UP000887013"/>
    </source>
</evidence>